<evidence type="ECO:0000259" key="3">
    <source>
        <dbReference type="PROSITE" id="PS50015"/>
    </source>
</evidence>
<dbReference type="Proteomes" id="UP000806378">
    <property type="component" value="Unassembled WGS sequence"/>
</dbReference>
<accession>A0A8T0CUZ6</accession>
<protein>
    <recommendedName>
        <fullName evidence="3">Saposin B-type domain-containing protein</fullName>
    </recommendedName>
</protein>
<dbReference type="Gramene" id="rna-gnl|WGS:JABURB|Cocit.L3881.1">
    <property type="protein sequence ID" value="cds-KAF7851453.1"/>
    <property type="gene ID" value="gene-BT93_L3881"/>
</dbReference>
<evidence type="ECO:0000313" key="4">
    <source>
        <dbReference type="EMBL" id="KAF7851453.1"/>
    </source>
</evidence>
<dbReference type="PANTHER" id="PTHR36058:SF1">
    <property type="entry name" value="NUCLEOPHOSMIN"/>
    <property type="match status" value="1"/>
</dbReference>
<comment type="caution">
    <text evidence="4">The sequence shown here is derived from an EMBL/GenBank/DDBJ whole genome shotgun (WGS) entry which is preliminary data.</text>
</comment>
<feature type="domain" description="Saposin B-type" evidence="3">
    <location>
        <begin position="33"/>
        <end position="160"/>
    </location>
</feature>
<gene>
    <name evidence="4" type="ORF">BT93_L3881</name>
</gene>
<dbReference type="AlphaFoldDB" id="A0A8T0CUZ6"/>
<keyword evidence="5" id="KW-1185">Reference proteome</keyword>
<keyword evidence="1" id="KW-1015">Disulfide bond</keyword>
<feature type="chain" id="PRO_5035927606" description="Saposin B-type domain-containing protein" evidence="2">
    <location>
        <begin position="27"/>
        <end position="234"/>
    </location>
</feature>
<dbReference type="PANTHER" id="PTHR36058">
    <property type="entry name" value="NUCLEOPHOSMIN"/>
    <property type="match status" value="1"/>
</dbReference>
<proteinExistence type="predicted"/>
<dbReference type="EMBL" id="MU089541">
    <property type="protein sequence ID" value="KAF7851453.1"/>
    <property type="molecule type" value="Genomic_DNA"/>
</dbReference>
<evidence type="ECO:0000256" key="2">
    <source>
        <dbReference type="SAM" id="SignalP"/>
    </source>
</evidence>
<organism evidence="4 5">
    <name type="scientific">Corymbia citriodora subsp. variegata</name>
    <dbReference type="NCBI Taxonomy" id="360336"/>
    <lineage>
        <taxon>Eukaryota</taxon>
        <taxon>Viridiplantae</taxon>
        <taxon>Streptophyta</taxon>
        <taxon>Embryophyta</taxon>
        <taxon>Tracheophyta</taxon>
        <taxon>Spermatophyta</taxon>
        <taxon>Magnoliopsida</taxon>
        <taxon>eudicotyledons</taxon>
        <taxon>Gunneridae</taxon>
        <taxon>Pentapetalae</taxon>
        <taxon>rosids</taxon>
        <taxon>malvids</taxon>
        <taxon>Myrtales</taxon>
        <taxon>Myrtaceae</taxon>
        <taxon>Myrtoideae</taxon>
        <taxon>Eucalypteae</taxon>
        <taxon>Corymbia</taxon>
    </lineage>
</organism>
<reference evidence="4" key="1">
    <citation type="submission" date="2020-05" db="EMBL/GenBank/DDBJ databases">
        <title>WGS assembly of Corymbia citriodora subspecies variegata.</title>
        <authorList>
            <person name="Barry K."/>
            <person name="Hundley H."/>
            <person name="Shu S."/>
            <person name="Jenkins J."/>
            <person name="Grimwood J."/>
            <person name="Baten A."/>
        </authorList>
    </citation>
    <scope>NUCLEOTIDE SEQUENCE</scope>
    <source>
        <strain evidence="4">CV2-018</strain>
    </source>
</reference>
<name>A0A8T0CUZ6_CORYI</name>
<evidence type="ECO:0000313" key="5">
    <source>
        <dbReference type="Proteomes" id="UP000806378"/>
    </source>
</evidence>
<evidence type="ECO:0000256" key="1">
    <source>
        <dbReference type="ARBA" id="ARBA00023157"/>
    </source>
</evidence>
<feature type="signal peptide" evidence="2">
    <location>
        <begin position="1"/>
        <end position="26"/>
    </location>
</feature>
<dbReference type="InterPro" id="IPR008139">
    <property type="entry name" value="SaposinB_dom"/>
</dbReference>
<sequence>MAKINAASILVLCLIHVLTLPTTSKGYTTSKHIVNMCQTCEIVVSWLYHQVQEKEAHISPRKITKDEIVQYSKNICNSAEKADQISNIDIVKQWDKCELVYQASEGKCNSEGKNIEGACRKVMSFFSKDVDRHKLKSKLQYDSQVQLLCRNFSMACGWKLPPEDLPREPSVNTYPMDTHYPLKQDEDLMRKRVKGGIRQKLKEQVGGLKRQAGKVIDRIVSCFGRGRRAASEEL</sequence>
<keyword evidence="2" id="KW-0732">Signal</keyword>
<dbReference type="PROSITE" id="PS50015">
    <property type="entry name" value="SAP_B"/>
    <property type="match status" value="1"/>
</dbReference>